<dbReference type="EMBL" id="JAUEPP010000010">
    <property type="protein sequence ID" value="KAK3334601.1"/>
    <property type="molecule type" value="Genomic_DNA"/>
</dbReference>
<evidence type="ECO:0000313" key="1">
    <source>
        <dbReference type="EMBL" id="KAK3334601.1"/>
    </source>
</evidence>
<organism evidence="1 2">
    <name type="scientific">Neurospora tetraspora</name>
    <dbReference type="NCBI Taxonomy" id="94610"/>
    <lineage>
        <taxon>Eukaryota</taxon>
        <taxon>Fungi</taxon>
        <taxon>Dikarya</taxon>
        <taxon>Ascomycota</taxon>
        <taxon>Pezizomycotina</taxon>
        <taxon>Sordariomycetes</taxon>
        <taxon>Sordariomycetidae</taxon>
        <taxon>Sordariales</taxon>
        <taxon>Sordariaceae</taxon>
        <taxon>Neurospora</taxon>
    </lineage>
</organism>
<gene>
    <name evidence="1" type="ORF">B0H65DRAFT_446874</name>
</gene>
<comment type="caution">
    <text evidence="1">The sequence shown here is derived from an EMBL/GenBank/DDBJ whole genome shotgun (WGS) entry which is preliminary data.</text>
</comment>
<protein>
    <submittedName>
        <fullName evidence="1">Uncharacterized protein</fullName>
    </submittedName>
</protein>
<accession>A0AAE0J0D1</accession>
<reference evidence="1" key="1">
    <citation type="journal article" date="2023" name="Mol. Phylogenet. Evol.">
        <title>Genome-scale phylogeny and comparative genomics of the fungal order Sordariales.</title>
        <authorList>
            <person name="Hensen N."/>
            <person name="Bonometti L."/>
            <person name="Westerberg I."/>
            <person name="Brannstrom I.O."/>
            <person name="Guillou S."/>
            <person name="Cros-Aarteil S."/>
            <person name="Calhoun S."/>
            <person name="Haridas S."/>
            <person name="Kuo A."/>
            <person name="Mondo S."/>
            <person name="Pangilinan J."/>
            <person name="Riley R."/>
            <person name="LaButti K."/>
            <person name="Andreopoulos B."/>
            <person name="Lipzen A."/>
            <person name="Chen C."/>
            <person name="Yan M."/>
            <person name="Daum C."/>
            <person name="Ng V."/>
            <person name="Clum A."/>
            <person name="Steindorff A."/>
            <person name="Ohm R.A."/>
            <person name="Martin F."/>
            <person name="Silar P."/>
            <person name="Natvig D.O."/>
            <person name="Lalanne C."/>
            <person name="Gautier V."/>
            <person name="Ament-Velasquez S.L."/>
            <person name="Kruys A."/>
            <person name="Hutchinson M.I."/>
            <person name="Powell A.J."/>
            <person name="Barry K."/>
            <person name="Miller A.N."/>
            <person name="Grigoriev I.V."/>
            <person name="Debuchy R."/>
            <person name="Gladieux P."/>
            <person name="Hiltunen Thoren M."/>
            <person name="Johannesson H."/>
        </authorList>
    </citation>
    <scope>NUCLEOTIDE SEQUENCE</scope>
    <source>
        <strain evidence="1">CBS 560.94</strain>
    </source>
</reference>
<evidence type="ECO:0000313" key="2">
    <source>
        <dbReference type="Proteomes" id="UP001278500"/>
    </source>
</evidence>
<dbReference type="GeneID" id="87862978"/>
<proteinExistence type="predicted"/>
<keyword evidence="2" id="KW-1185">Reference proteome</keyword>
<dbReference type="AlphaFoldDB" id="A0AAE0J0D1"/>
<name>A0AAE0J0D1_9PEZI</name>
<dbReference type="RefSeq" id="XP_062676767.1">
    <property type="nucleotide sequence ID" value="XM_062825824.1"/>
</dbReference>
<reference evidence="1" key="2">
    <citation type="submission" date="2023-06" db="EMBL/GenBank/DDBJ databases">
        <authorList>
            <consortium name="Lawrence Berkeley National Laboratory"/>
            <person name="Haridas S."/>
            <person name="Hensen N."/>
            <person name="Bonometti L."/>
            <person name="Westerberg I."/>
            <person name="Brannstrom I.O."/>
            <person name="Guillou S."/>
            <person name="Cros-Aarteil S."/>
            <person name="Calhoun S."/>
            <person name="Kuo A."/>
            <person name="Mondo S."/>
            <person name="Pangilinan J."/>
            <person name="Riley R."/>
            <person name="Labutti K."/>
            <person name="Andreopoulos B."/>
            <person name="Lipzen A."/>
            <person name="Chen C."/>
            <person name="Yanf M."/>
            <person name="Daum C."/>
            <person name="Ng V."/>
            <person name="Clum A."/>
            <person name="Steindorff A."/>
            <person name="Ohm R."/>
            <person name="Martin F."/>
            <person name="Silar P."/>
            <person name="Natvig D."/>
            <person name="Lalanne C."/>
            <person name="Gautier V."/>
            <person name="Ament-Velasquez S.L."/>
            <person name="Kruys A."/>
            <person name="Hutchinson M.I."/>
            <person name="Powell A.J."/>
            <person name="Barry K."/>
            <person name="Miller A.N."/>
            <person name="Grigoriev I.V."/>
            <person name="Debuchy R."/>
            <person name="Gladieux P."/>
            <person name="Thoren M.H."/>
            <person name="Johannesson H."/>
        </authorList>
    </citation>
    <scope>NUCLEOTIDE SEQUENCE</scope>
    <source>
        <strain evidence="1">CBS 560.94</strain>
    </source>
</reference>
<sequence length="175" mass="18262">MASTTSPVWTKALVLCRYGGVSLRPNSTLGLSDSRSGRGQGVHNHGLQFLTFPPLLFMVLLPLTLLETAVAQVIETEAGTRRLGECGTCLALVGDDDWRALDGVVALVRMGSDGFVVVGMSGFILVGGDDVVVITLEAHATGGIGCGVVGKPDFVVILLPNFNVAIFVPDIRPSG</sequence>
<dbReference type="Proteomes" id="UP001278500">
    <property type="component" value="Unassembled WGS sequence"/>
</dbReference>